<dbReference type="AlphaFoldDB" id="A0A1M6FQV4"/>
<dbReference type="GO" id="GO:0004140">
    <property type="term" value="F:dephospho-CoA kinase activity"/>
    <property type="evidence" value="ECO:0007669"/>
    <property type="project" value="UniProtKB-UniRule"/>
</dbReference>
<keyword evidence="4 8" id="KW-0547">Nucleotide-binding</keyword>
<evidence type="ECO:0000256" key="9">
    <source>
        <dbReference type="NCBIfam" id="TIGR00152"/>
    </source>
</evidence>
<proteinExistence type="inferred from homology"/>
<dbReference type="SUPFAM" id="SSF52540">
    <property type="entry name" value="P-loop containing nucleoside triphosphate hydrolases"/>
    <property type="match status" value="1"/>
</dbReference>
<dbReference type="InterPro" id="IPR027417">
    <property type="entry name" value="P-loop_NTPase"/>
</dbReference>
<dbReference type="HAMAP" id="MF_00376">
    <property type="entry name" value="Dephospho_CoA_kinase"/>
    <property type="match status" value="1"/>
</dbReference>
<dbReference type="PANTHER" id="PTHR10695:SF46">
    <property type="entry name" value="BIFUNCTIONAL COENZYME A SYNTHASE-RELATED"/>
    <property type="match status" value="1"/>
</dbReference>
<comment type="pathway">
    <text evidence="8">Cofactor biosynthesis; coenzyme A biosynthesis; CoA from (R)-pantothenate: step 5/5.</text>
</comment>
<comment type="catalytic activity">
    <reaction evidence="8">
        <text>3'-dephospho-CoA + ATP = ADP + CoA + H(+)</text>
        <dbReference type="Rhea" id="RHEA:18245"/>
        <dbReference type="ChEBI" id="CHEBI:15378"/>
        <dbReference type="ChEBI" id="CHEBI:30616"/>
        <dbReference type="ChEBI" id="CHEBI:57287"/>
        <dbReference type="ChEBI" id="CHEBI:57328"/>
        <dbReference type="ChEBI" id="CHEBI:456216"/>
        <dbReference type="EC" id="2.7.1.24"/>
    </reaction>
</comment>
<dbReference type="STRING" id="1122184.SAMN02745176_02042"/>
<dbReference type="InterPro" id="IPR001977">
    <property type="entry name" value="Depp_CoAkinase"/>
</dbReference>
<dbReference type="EMBL" id="FQZS01000013">
    <property type="protein sequence ID" value="SHJ00035.1"/>
    <property type="molecule type" value="Genomic_DNA"/>
</dbReference>
<name>A0A1M6FQV4_9FIRM</name>
<evidence type="ECO:0000256" key="8">
    <source>
        <dbReference type="HAMAP-Rule" id="MF_00376"/>
    </source>
</evidence>
<keyword evidence="6 8" id="KW-0067">ATP-binding</keyword>
<dbReference type="FunFam" id="3.40.50.300:FF:000991">
    <property type="entry name" value="Dephospho-CoA kinase"/>
    <property type="match status" value="1"/>
</dbReference>
<dbReference type="GO" id="GO:0015937">
    <property type="term" value="P:coenzyme A biosynthetic process"/>
    <property type="evidence" value="ECO:0007669"/>
    <property type="project" value="UniProtKB-UniRule"/>
</dbReference>
<dbReference type="Gene3D" id="3.40.50.300">
    <property type="entry name" value="P-loop containing nucleotide triphosphate hydrolases"/>
    <property type="match status" value="1"/>
</dbReference>
<reference evidence="10 11" key="1">
    <citation type="submission" date="2016-11" db="EMBL/GenBank/DDBJ databases">
        <authorList>
            <person name="Jaros S."/>
            <person name="Januszkiewicz K."/>
            <person name="Wedrychowicz H."/>
        </authorList>
    </citation>
    <scope>NUCLEOTIDE SEQUENCE [LARGE SCALE GENOMIC DNA]</scope>
    <source>
        <strain evidence="10 11">DSM 19022</strain>
    </source>
</reference>
<dbReference type="Pfam" id="PF01121">
    <property type="entry name" value="CoaE"/>
    <property type="match status" value="1"/>
</dbReference>
<comment type="function">
    <text evidence="8">Catalyzes the phosphorylation of the 3'-hydroxyl group of dephosphocoenzyme A to form coenzyme A.</text>
</comment>
<keyword evidence="3 8" id="KW-0808">Transferase</keyword>
<dbReference type="PANTHER" id="PTHR10695">
    <property type="entry name" value="DEPHOSPHO-COA KINASE-RELATED"/>
    <property type="match status" value="1"/>
</dbReference>
<dbReference type="Proteomes" id="UP000184442">
    <property type="component" value="Unassembled WGS sequence"/>
</dbReference>
<keyword evidence="2 8" id="KW-0963">Cytoplasm</keyword>
<evidence type="ECO:0000256" key="6">
    <source>
        <dbReference type="ARBA" id="ARBA00022840"/>
    </source>
</evidence>
<comment type="subcellular location">
    <subcellularLocation>
        <location evidence="8">Cytoplasm</location>
    </subcellularLocation>
</comment>
<dbReference type="EC" id="2.7.1.24" evidence="8 9"/>
<sequence>MVIGLTGGIASGKSTVSSLLKKLGAYIIDVDEIGRDVVEKGEKAYNEIVDYFGKDILLPDGQINRKALGHIVFSDRDKLNKLNSITHPHIIDRVKDIISECKSKGIEIMVVDAAILIEMGLHSICDIVWLVKVDKNIQLHRLMERDHYSYEEANNRIMAQYSDEKKAQFADVIIDNKGTFEELEEEVKKQWTKIVSECQKGRNC</sequence>
<evidence type="ECO:0000256" key="4">
    <source>
        <dbReference type="ARBA" id="ARBA00022741"/>
    </source>
</evidence>
<dbReference type="GO" id="GO:0005524">
    <property type="term" value="F:ATP binding"/>
    <property type="evidence" value="ECO:0007669"/>
    <property type="project" value="UniProtKB-UniRule"/>
</dbReference>
<evidence type="ECO:0000313" key="10">
    <source>
        <dbReference type="EMBL" id="SHJ00035.1"/>
    </source>
</evidence>
<evidence type="ECO:0000256" key="5">
    <source>
        <dbReference type="ARBA" id="ARBA00022777"/>
    </source>
</evidence>
<accession>A0A1M6FQV4</accession>
<evidence type="ECO:0000313" key="11">
    <source>
        <dbReference type="Proteomes" id="UP000184442"/>
    </source>
</evidence>
<dbReference type="UniPathway" id="UPA00241">
    <property type="reaction ID" value="UER00356"/>
</dbReference>
<evidence type="ECO:0000256" key="3">
    <source>
        <dbReference type="ARBA" id="ARBA00022679"/>
    </source>
</evidence>
<evidence type="ECO:0000256" key="7">
    <source>
        <dbReference type="ARBA" id="ARBA00022993"/>
    </source>
</evidence>
<dbReference type="NCBIfam" id="TIGR00152">
    <property type="entry name" value="dephospho-CoA kinase"/>
    <property type="match status" value="1"/>
</dbReference>
<dbReference type="CDD" id="cd02022">
    <property type="entry name" value="DPCK"/>
    <property type="match status" value="1"/>
</dbReference>
<feature type="binding site" evidence="8">
    <location>
        <begin position="10"/>
        <end position="15"/>
    </location>
    <ligand>
        <name>ATP</name>
        <dbReference type="ChEBI" id="CHEBI:30616"/>
    </ligand>
</feature>
<keyword evidence="5 8" id="KW-0418">Kinase</keyword>
<dbReference type="RefSeq" id="WP_073026107.1">
    <property type="nucleotide sequence ID" value="NZ_FQZS01000013.1"/>
</dbReference>
<evidence type="ECO:0000256" key="1">
    <source>
        <dbReference type="ARBA" id="ARBA00009018"/>
    </source>
</evidence>
<keyword evidence="7 8" id="KW-0173">Coenzyme A biosynthesis</keyword>
<organism evidence="10 11">
    <name type="scientific">Lutispora thermophila DSM 19022</name>
    <dbReference type="NCBI Taxonomy" id="1122184"/>
    <lineage>
        <taxon>Bacteria</taxon>
        <taxon>Bacillati</taxon>
        <taxon>Bacillota</taxon>
        <taxon>Clostridia</taxon>
        <taxon>Lutisporales</taxon>
        <taxon>Lutisporaceae</taxon>
        <taxon>Lutispora</taxon>
    </lineage>
</organism>
<comment type="similarity">
    <text evidence="1 8">Belongs to the CoaE family.</text>
</comment>
<gene>
    <name evidence="8" type="primary">coaE</name>
    <name evidence="10" type="ORF">SAMN02745176_02042</name>
</gene>
<protein>
    <recommendedName>
        <fullName evidence="8 9">Dephospho-CoA kinase</fullName>
        <ecNumber evidence="8 9">2.7.1.24</ecNumber>
    </recommendedName>
    <alternativeName>
        <fullName evidence="8">Dephosphocoenzyme A kinase</fullName>
    </alternativeName>
</protein>
<dbReference type="PROSITE" id="PS51219">
    <property type="entry name" value="DPCK"/>
    <property type="match status" value="1"/>
</dbReference>
<dbReference type="GO" id="GO:0005737">
    <property type="term" value="C:cytoplasm"/>
    <property type="evidence" value="ECO:0007669"/>
    <property type="project" value="UniProtKB-SubCell"/>
</dbReference>
<keyword evidence="11" id="KW-1185">Reference proteome</keyword>
<evidence type="ECO:0000256" key="2">
    <source>
        <dbReference type="ARBA" id="ARBA00022490"/>
    </source>
</evidence>